<evidence type="ECO:0000313" key="2">
    <source>
        <dbReference type="Proteomes" id="UP001178507"/>
    </source>
</evidence>
<accession>A0AA36MMN2</accession>
<gene>
    <name evidence="1" type="ORF">EVOR1521_LOCUS6883</name>
</gene>
<organism evidence="1 2">
    <name type="scientific">Effrenium voratum</name>
    <dbReference type="NCBI Taxonomy" id="2562239"/>
    <lineage>
        <taxon>Eukaryota</taxon>
        <taxon>Sar</taxon>
        <taxon>Alveolata</taxon>
        <taxon>Dinophyceae</taxon>
        <taxon>Suessiales</taxon>
        <taxon>Symbiodiniaceae</taxon>
        <taxon>Effrenium</taxon>
    </lineage>
</organism>
<keyword evidence="2" id="KW-1185">Reference proteome</keyword>
<protein>
    <submittedName>
        <fullName evidence="1">Uncharacterized protein</fullName>
    </submittedName>
</protein>
<name>A0AA36MMN2_9DINO</name>
<dbReference type="EMBL" id="CAUJNA010000532">
    <property type="protein sequence ID" value="CAJ1378314.1"/>
    <property type="molecule type" value="Genomic_DNA"/>
</dbReference>
<proteinExistence type="predicted"/>
<dbReference type="AlphaFoldDB" id="A0AA36MMN2"/>
<reference evidence="1" key="1">
    <citation type="submission" date="2023-08" db="EMBL/GenBank/DDBJ databases">
        <authorList>
            <person name="Chen Y."/>
            <person name="Shah S."/>
            <person name="Dougan E. K."/>
            <person name="Thang M."/>
            <person name="Chan C."/>
        </authorList>
    </citation>
    <scope>NUCLEOTIDE SEQUENCE</scope>
</reference>
<sequence>MDVGAYLKDALAVLLEVRPANPHLFLLAYFQWASHPESLEGLAWYLLKACPRTRDCFQDHLHTAYTCLKGKSEAASHQACEGLLQSLAAPLPITQQQHLLRRLRAVSDEGGRVGFRDFCEVVEECILQLDTDPVLHIPWKGVSVPNSGANTPP</sequence>
<evidence type="ECO:0000313" key="1">
    <source>
        <dbReference type="EMBL" id="CAJ1378314.1"/>
    </source>
</evidence>
<dbReference type="Proteomes" id="UP001178507">
    <property type="component" value="Unassembled WGS sequence"/>
</dbReference>
<comment type="caution">
    <text evidence="1">The sequence shown here is derived from an EMBL/GenBank/DDBJ whole genome shotgun (WGS) entry which is preliminary data.</text>
</comment>